<sequence length="444" mass="47748">MFNDYFLQDLGYALRAHEQASDDLPAWQSQRMKASPPEGAWGAWDPMAGILTAMGRQPDAALDFLAPAVDGRATEQTVEVDGTTWEWLQGREWDSTSFEALSAAFAGASERRQLTTGTKDERAAWITEQAVVDMAGRKDGLWTDTSRQNVAVVLANSMQEVDEAANKGGQRSAEASDFNASMPAGWEEGHRYEVRSLLQETLKDDVALQTVSAAAGRYTSLRLDDALDTLPADSDDSQDAGKSTLKDASALVLQKLHPDGRLLGYIQGAAEKGRGDEGEQLDATNQMLLNAFDDGVYSTADAVAGTAGPAWGGMARQTAQSYAVAALQNPIVGAPDRSDVQEFGMSEAVRLHFLVEAYSKLDERELLPPGAYENVDGKPYTIYAWMKQDSTGAPHLDAAVLLSDSDNMPQFASWLLDPDLAGVTIRHGVPAVTAFEVGHDAGGV</sequence>
<comment type="caution">
    <text evidence="2">The sequence shown here is derived from an EMBL/GenBank/DDBJ whole genome shotgun (WGS) entry which is preliminary data.</text>
</comment>
<dbReference type="Proteomes" id="UP000194577">
    <property type="component" value="Unassembled WGS sequence"/>
</dbReference>
<protein>
    <recommendedName>
        <fullName evidence="1">DUF6571 domain-containing protein</fullName>
    </recommendedName>
</protein>
<reference evidence="2 3" key="1">
    <citation type="submission" date="2017-10" db="EMBL/GenBank/DDBJ databases">
        <title>Draft genome sequence of cellulolytic Actinomyces sp CtC72 isolated from cattle rumen fluid.</title>
        <authorList>
            <person name="Joshi A.J."/>
            <person name="Vasudevan G."/>
            <person name="Lanjekar V.B."/>
            <person name="Hivarkar S."/>
            <person name="Engineer A."/>
            <person name="Pore S.D."/>
            <person name="Dhakephalkar P.K."/>
            <person name="Dagar S."/>
        </authorList>
    </citation>
    <scope>NUCLEOTIDE SEQUENCE [LARGE SCALE GENOMIC DNA]</scope>
    <source>
        <strain evidence="3">CtC72</strain>
    </source>
</reference>
<proteinExistence type="predicted"/>
<evidence type="ECO:0000313" key="3">
    <source>
        <dbReference type="Proteomes" id="UP000194577"/>
    </source>
</evidence>
<accession>A0ABX4MC35</accession>
<organism evidence="2 3">
    <name type="scientific">Actinomyces ruminis</name>
    <dbReference type="NCBI Taxonomy" id="1937003"/>
    <lineage>
        <taxon>Bacteria</taxon>
        <taxon>Bacillati</taxon>
        <taxon>Actinomycetota</taxon>
        <taxon>Actinomycetes</taxon>
        <taxon>Actinomycetales</taxon>
        <taxon>Actinomycetaceae</taxon>
        <taxon>Actinomyces</taxon>
    </lineage>
</organism>
<gene>
    <name evidence="2" type="ORF">BW737_005925</name>
</gene>
<evidence type="ECO:0000313" key="2">
    <source>
        <dbReference type="EMBL" id="PHP53029.1"/>
    </source>
</evidence>
<feature type="domain" description="DUF6571" evidence="1">
    <location>
        <begin position="2"/>
        <end position="378"/>
    </location>
</feature>
<keyword evidence="3" id="KW-1185">Reference proteome</keyword>
<dbReference type="RefSeq" id="WP_086614790.1">
    <property type="nucleotide sequence ID" value="NZ_MTPX02000035.1"/>
</dbReference>
<dbReference type="EMBL" id="MTPX02000035">
    <property type="protein sequence ID" value="PHP53029.1"/>
    <property type="molecule type" value="Genomic_DNA"/>
</dbReference>
<dbReference type="InterPro" id="IPR046701">
    <property type="entry name" value="DUF6571"/>
</dbReference>
<name>A0ABX4MC35_9ACTO</name>
<dbReference type="Pfam" id="PF20211">
    <property type="entry name" value="DUF6571"/>
    <property type="match status" value="1"/>
</dbReference>
<evidence type="ECO:0000259" key="1">
    <source>
        <dbReference type="Pfam" id="PF20211"/>
    </source>
</evidence>